<accession>A0ABR7FAD6</accession>
<dbReference type="Proteomes" id="UP000654573">
    <property type="component" value="Unassembled WGS sequence"/>
</dbReference>
<dbReference type="RefSeq" id="WP_054351803.1">
    <property type="nucleotide sequence ID" value="NZ_JACOOU010000002.1"/>
</dbReference>
<dbReference type="EMBL" id="JACOOU010000002">
    <property type="protein sequence ID" value="MBC5672152.1"/>
    <property type="molecule type" value="Genomic_DNA"/>
</dbReference>
<evidence type="ECO:0000313" key="2">
    <source>
        <dbReference type="Proteomes" id="UP000654573"/>
    </source>
</evidence>
<protein>
    <submittedName>
        <fullName evidence="1">Uncharacterized protein</fullName>
    </submittedName>
</protein>
<name>A0ABR7FAD6_9FIRM</name>
<dbReference type="InterPro" id="IPR029058">
    <property type="entry name" value="AB_hydrolase_fold"/>
</dbReference>
<proteinExistence type="predicted"/>
<evidence type="ECO:0000313" key="1">
    <source>
        <dbReference type="EMBL" id="MBC5672152.1"/>
    </source>
</evidence>
<comment type="caution">
    <text evidence="1">The sequence shown here is derived from an EMBL/GenBank/DDBJ whole genome shotgun (WGS) entry which is preliminary data.</text>
</comment>
<dbReference type="SUPFAM" id="SSF53474">
    <property type="entry name" value="alpha/beta-Hydrolases"/>
    <property type="match status" value="1"/>
</dbReference>
<reference evidence="1 2" key="1">
    <citation type="submission" date="2020-08" db="EMBL/GenBank/DDBJ databases">
        <title>Genome public.</title>
        <authorList>
            <person name="Liu C."/>
            <person name="Sun Q."/>
        </authorList>
    </citation>
    <scope>NUCLEOTIDE SEQUENCE [LARGE SCALE GENOMIC DNA]</scope>
    <source>
        <strain evidence="1 2">NSJ-34</strain>
    </source>
</reference>
<sequence length="114" mass="12903">MRHMNYLSNALNTESLEKSPDFTAALKEKNTPPVLVVQPEYGVVPWQMHYQYREYFDDVRFVIAPGSGHSVWGTESGKDILVRNGDALFKGEAIPDAYTSAENPFPPVQKESER</sequence>
<keyword evidence="2" id="KW-1185">Reference proteome</keyword>
<gene>
    <name evidence="1" type="ORF">H8S76_07805</name>
</gene>
<organism evidence="1 2">
    <name type="scientific">Blautia celeris</name>
    <dbReference type="NCBI Taxonomy" id="2763026"/>
    <lineage>
        <taxon>Bacteria</taxon>
        <taxon>Bacillati</taxon>
        <taxon>Bacillota</taxon>
        <taxon>Clostridia</taxon>
        <taxon>Lachnospirales</taxon>
        <taxon>Lachnospiraceae</taxon>
        <taxon>Blautia</taxon>
    </lineage>
</organism>